<organism evidence="2 3">
    <name type="scientific">Acinetobacter nectaris CIP 110549</name>
    <dbReference type="NCBI Taxonomy" id="1392540"/>
    <lineage>
        <taxon>Bacteria</taxon>
        <taxon>Pseudomonadati</taxon>
        <taxon>Pseudomonadota</taxon>
        <taxon>Gammaproteobacteria</taxon>
        <taxon>Moraxellales</taxon>
        <taxon>Moraxellaceae</taxon>
        <taxon>Acinetobacter</taxon>
    </lineage>
</organism>
<protein>
    <recommendedName>
        <fullName evidence="1">HTH araC/xylS-type domain-containing protein</fullName>
    </recommendedName>
</protein>
<dbReference type="eggNOG" id="COG2207">
    <property type="taxonomic scope" value="Bacteria"/>
</dbReference>
<evidence type="ECO:0000313" key="3">
    <source>
        <dbReference type="Proteomes" id="UP000023785"/>
    </source>
</evidence>
<dbReference type="OrthoDB" id="9809338at2"/>
<reference evidence="2 3" key="1">
    <citation type="submission" date="2013-10" db="EMBL/GenBank/DDBJ databases">
        <title>The Genome Sequence of Acinetobacter nectaris CIP 110549.</title>
        <authorList>
            <consortium name="The Broad Institute Genomics Platform"/>
            <consortium name="The Broad Institute Genome Sequencing Center for Infectious Disease"/>
            <person name="Cerqueira G."/>
            <person name="Feldgarden M."/>
            <person name="Courvalin P."/>
            <person name="Grillot-Courvalin C."/>
            <person name="Clermont D."/>
            <person name="Rocha E."/>
            <person name="Yoon E.-J."/>
            <person name="Nemec A."/>
            <person name="Young S.K."/>
            <person name="Zeng Q."/>
            <person name="Gargeya S."/>
            <person name="Fitzgerald M."/>
            <person name="Abouelleil A."/>
            <person name="Alvarado L."/>
            <person name="Berlin A.M."/>
            <person name="Chapman S.B."/>
            <person name="Gainer-Dewar J."/>
            <person name="Goldberg J."/>
            <person name="Gnerre S."/>
            <person name="Griggs A."/>
            <person name="Gujja S."/>
            <person name="Hansen M."/>
            <person name="Howarth C."/>
            <person name="Imamovic A."/>
            <person name="Ireland A."/>
            <person name="Larimer J."/>
            <person name="McCowan C."/>
            <person name="Murphy C."/>
            <person name="Pearson M."/>
            <person name="Poon T.W."/>
            <person name="Priest M."/>
            <person name="Roberts A."/>
            <person name="Saif S."/>
            <person name="Shea T."/>
            <person name="Sykes S."/>
            <person name="Wortman J."/>
            <person name="Nusbaum C."/>
            <person name="Birren B."/>
        </authorList>
    </citation>
    <scope>NUCLEOTIDE SEQUENCE [LARGE SCALE GENOMIC DNA]</scope>
    <source>
        <strain evidence="2 3">CIP 110549</strain>
    </source>
</reference>
<evidence type="ECO:0000259" key="1">
    <source>
        <dbReference type="PROSITE" id="PS01124"/>
    </source>
</evidence>
<gene>
    <name evidence="2" type="ORF">P256_00284</name>
</gene>
<dbReference type="RefSeq" id="WP_023271887.1">
    <property type="nucleotide sequence ID" value="NZ_KI530712.1"/>
</dbReference>
<dbReference type="GO" id="GO:0003700">
    <property type="term" value="F:DNA-binding transcription factor activity"/>
    <property type="evidence" value="ECO:0007669"/>
    <property type="project" value="InterPro"/>
</dbReference>
<dbReference type="PATRIC" id="fig|1392540.3.peg.275"/>
<proteinExistence type="predicted"/>
<dbReference type="Pfam" id="PF12833">
    <property type="entry name" value="HTH_18"/>
    <property type="match status" value="1"/>
</dbReference>
<dbReference type="PROSITE" id="PS01124">
    <property type="entry name" value="HTH_ARAC_FAMILY_2"/>
    <property type="match status" value="1"/>
</dbReference>
<dbReference type="Gene3D" id="1.10.10.60">
    <property type="entry name" value="Homeodomain-like"/>
    <property type="match status" value="1"/>
</dbReference>
<dbReference type="Proteomes" id="UP000023785">
    <property type="component" value="Unassembled WGS sequence"/>
</dbReference>
<dbReference type="GO" id="GO:0043565">
    <property type="term" value="F:sequence-specific DNA binding"/>
    <property type="evidence" value="ECO:0007669"/>
    <property type="project" value="InterPro"/>
</dbReference>
<sequence>MAPYFFYPSVSLKKHISKYWYWINTPSIPALPPGSGCELFIFNQNVAIYDAAEPEQVHYVNSALIRPRNAPVHFFCQKPISFMSIRFRLGAINYFSDYLESELKTIISAEDIWGAKFYFLRDRILNTPQFIDKIKEIEKFLHQKHNIHTNNKIDLASLFLNEVYYDNNNDSIIDIVHNIGYSQRHLQKTVKFVTGLSLVEAKRLIRFEHTLKYIINKNSIKSNKQDHLLYYYDQSHFIKEFSHFTGISPSKFFIENKDISHFFNQVNSEN</sequence>
<evidence type="ECO:0000313" key="2">
    <source>
        <dbReference type="EMBL" id="ESK41294.1"/>
    </source>
</evidence>
<dbReference type="SMART" id="SM00342">
    <property type="entry name" value="HTH_ARAC"/>
    <property type="match status" value="1"/>
</dbReference>
<dbReference type="AlphaFoldDB" id="V2V1B3"/>
<dbReference type="STRING" id="1392540.P256_00284"/>
<dbReference type="EMBL" id="AYER01000001">
    <property type="protein sequence ID" value="ESK41294.1"/>
    <property type="molecule type" value="Genomic_DNA"/>
</dbReference>
<comment type="caution">
    <text evidence="2">The sequence shown here is derived from an EMBL/GenBank/DDBJ whole genome shotgun (WGS) entry which is preliminary data.</text>
</comment>
<accession>V2V1B3</accession>
<name>V2V1B3_9GAMM</name>
<feature type="domain" description="HTH araC/xylS-type" evidence="1">
    <location>
        <begin position="154"/>
        <end position="255"/>
    </location>
</feature>
<dbReference type="InterPro" id="IPR018060">
    <property type="entry name" value="HTH_AraC"/>
</dbReference>
<keyword evidence="3" id="KW-1185">Reference proteome</keyword>
<dbReference type="HOGENOM" id="CLU_066193_1_0_6"/>